<comment type="subcellular location">
    <subcellularLocation>
        <location evidence="1">Cell membrane</location>
        <topology evidence="1">Multi-pass membrane protein</topology>
    </subcellularLocation>
</comment>
<keyword evidence="2" id="KW-1003">Cell membrane</keyword>
<evidence type="ECO:0000313" key="7">
    <source>
        <dbReference type="EMBL" id="CTP83460.1"/>
    </source>
</evidence>
<dbReference type="Proteomes" id="UP000046187">
    <property type="component" value="Unassembled WGS sequence"/>
</dbReference>
<keyword evidence="5 6" id="KW-0472">Membrane</keyword>
<dbReference type="RefSeq" id="WP_053834225.1">
    <property type="nucleotide sequence ID" value="NZ_CXOI01000011.1"/>
</dbReference>
<feature type="transmembrane region" description="Helical" evidence="6">
    <location>
        <begin position="172"/>
        <end position="194"/>
    </location>
</feature>
<feature type="transmembrane region" description="Helical" evidence="6">
    <location>
        <begin position="333"/>
        <end position="355"/>
    </location>
</feature>
<dbReference type="EMBL" id="CXOI01000011">
    <property type="protein sequence ID" value="CTP83460.1"/>
    <property type="molecule type" value="Genomic_DNA"/>
</dbReference>
<feature type="transmembrane region" description="Helical" evidence="6">
    <location>
        <begin position="12"/>
        <end position="33"/>
    </location>
</feature>
<dbReference type="InterPro" id="IPR002797">
    <property type="entry name" value="Polysacc_synth"/>
</dbReference>
<dbReference type="GO" id="GO:0009246">
    <property type="term" value="P:enterobacterial common antigen biosynthetic process"/>
    <property type="evidence" value="ECO:0007669"/>
    <property type="project" value="InterPro"/>
</dbReference>
<feature type="transmembrane region" description="Helical" evidence="6">
    <location>
        <begin position="114"/>
        <end position="136"/>
    </location>
</feature>
<organism evidence="7 8">
    <name type="scientific">Xanthomonas graminis pv. arrhenatheri LMG 727</name>
    <dbReference type="NCBI Taxonomy" id="1195923"/>
    <lineage>
        <taxon>Bacteria</taxon>
        <taxon>Pseudomonadati</taxon>
        <taxon>Pseudomonadota</taxon>
        <taxon>Gammaproteobacteria</taxon>
        <taxon>Lysobacterales</taxon>
        <taxon>Lysobacteraceae</taxon>
        <taxon>Xanthomonas</taxon>
        <taxon>Xanthomonas translucens group</taxon>
        <taxon>Xanthomonas graminis</taxon>
    </lineage>
</organism>
<evidence type="ECO:0000256" key="5">
    <source>
        <dbReference type="ARBA" id="ARBA00023136"/>
    </source>
</evidence>
<evidence type="ECO:0000256" key="6">
    <source>
        <dbReference type="SAM" id="Phobius"/>
    </source>
</evidence>
<keyword evidence="4 6" id="KW-1133">Transmembrane helix</keyword>
<reference evidence="8" key="1">
    <citation type="submission" date="2015-07" db="EMBL/GenBank/DDBJ databases">
        <authorList>
            <person name="Wibberg D."/>
        </authorList>
    </citation>
    <scope>NUCLEOTIDE SEQUENCE [LARGE SCALE GENOMIC DNA]</scope>
</reference>
<keyword evidence="8" id="KW-1185">Reference proteome</keyword>
<feature type="transmembrane region" description="Helical" evidence="6">
    <location>
        <begin position="362"/>
        <end position="381"/>
    </location>
</feature>
<sequence>MNVLRSGLYSGVATAAKLLAALLVLKLVAVYAGPAGVARLGQFTSLMSLLAVLAGGGIGAGIVKYVAEYRDDAQKLARLLGAALGYACCAACVMGVVALLFSRQIAQRLLGDPHYQSLICVLAVAQLGIALVNYILAVVNGFMDVRRLAFIQVAGSVLSVLVVLWLSRWLQLYGALLALVAGQVLWLCAGLPALRRSPYFRRDMLRIRFDAEMIRRLAAFSVMTLTSALLPLLVNIGVRDHLAATFGWQQVGYWQAVSKVSEAYLLFFTTAINVYYLPKLAALRDRAGLLLELRTAYRYVLPAVIALATAIYLCRDWLTRLLFAADFAAAAPLYAPQLVGDVIKIAAFVLSYLMLAKAMTRLFVVSECVFAASYLGLVYLFTARMGLIGAAYAFAVNYALYLAFNVVVVRRYLGGLR</sequence>
<dbReference type="PANTHER" id="PTHR30250:SF30">
    <property type="entry name" value="LIPID III FLIPPASE"/>
    <property type="match status" value="1"/>
</dbReference>
<accession>A0A0K2ZJA6</accession>
<feature type="transmembrane region" description="Helical" evidence="6">
    <location>
        <begin position="45"/>
        <end position="67"/>
    </location>
</feature>
<feature type="transmembrane region" description="Helical" evidence="6">
    <location>
        <begin position="148"/>
        <end position="166"/>
    </location>
</feature>
<dbReference type="PANTHER" id="PTHR30250">
    <property type="entry name" value="PST FAMILY PREDICTED COLANIC ACID TRANSPORTER"/>
    <property type="match status" value="1"/>
</dbReference>
<evidence type="ECO:0000256" key="4">
    <source>
        <dbReference type="ARBA" id="ARBA00022989"/>
    </source>
</evidence>
<name>A0A0K2ZJA6_9XANT</name>
<evidence type="ECO:0000256" key="2">
    <source>
        <dbReference type="ARBA" id="ARBA00022475"/>
    </source>
</evidence>
<evidence type="ECO:0000256" key="3">
    <source>
        <dbReference type="ARBA" id="ARBA00022692"/>
    </source>
</evidence>
<dbReference type="InterPro" id="IPR050833">
    <property type="entry name" value="Poly_Biosynth_Transport"/>
</dbReference>
<feature type="transmembrane region" description="Helical" evidence="6">
    <location>
        <begin position="214"/>
        <end position="236"/>
    </location>
</feature>
<feature type="transmembrane region" description="Helical" evidence="6">
    <location>
        <begin position="387"/>
        <end position="409"/>
    </location>
</feature>
<keyword evidence="3 6" id="KW-0812">Transmembrane</keyword>
<feature type="transmembrane region" description="Helical" evidence="6">
    <location>
        <begin position="256"/>
        <end position="276"/>
    </location>
</feature>
<dbReference type="InterPro" id="IPR044550">
    <property type="entry name" value="WzxE"/>
</dbReference>
<proteinExistence type="predicted"/>
<dbReference type="AlphaFoldDB" id="A0A0K2ZJA6"/>
<dbReference type="Pfam" id="PF01943">
    <property type="entry name" value="Polysacc_synt"/>
    <property type="match status" value="1"/>
</dbReference>
<feature type="transmembrane region" description="Helical" evidence="6">
    <location>
        <begin position="79"/>
        <end position="102"/>
    </location>
</feature>
<evidence type="ECO:0000256" key="1">
    <source>
        <dbReference type="ARBA" id="ARBA00004651"/>
    </source>
</evidence>
<dbReference type="CDD" id="cd13125">
    <property type="entry name" value="MATE_like_10"/>
    <property type="match status" value="1"/>
</dbReference>
<gene>
    <name evidence="7" type="ORF">XTALMG727_0628</name>
</gene>
<evidence type="ECO:0000313" key="8">
    <source>
        <dbReference type="Proteomes" id="UP000046187"/>
    </source>
</evidence>
<dbReference type="GO" id="GO:0005886">
    <property type="term" value="C:plasma membrane"/>
    <property type="evidence" value="ECO:0007669"/>
    <property type="project" value="UniProtKB-SubCell"/>
</dbReference>
<feature type="transmembrane region" description="Helical" evidence="6">
    <location>
        <begin position="296"/>
        <end position="313"/>
    </location>
</feature>
<protein>
    <submittedName>
        <fullName evidence="7">Lipopolysaccharide biosynthesis protein</fullName>
    </submittedName>
</protein>